<protein>
    <recommendedName>
        <fullName evidence="15">DNA polymerase IV</fullName>
        <shortName evidence="15">Pol IV</shortName>
        <ecNumber evidence="15">2.7.7.7</ecNumber>
    </recommendedName>
</protein>
<evidence type="ECO:0000256" key="15">
    <source>
        <dbReference type="HAMAP-Rule" id="MF_01113"/>
    </source>
</evidence>
<keyword evidence="7 15" id="KW-0235">DNA replication</keyword>
<dbReference type="GO" id="GO:0009432">
    <property type="term" value="P:SOS response"/>
    <property type="evidence" value="ECO:0007669"/>
    <property type="project" value="TreeGrafter"/>
</dbReference>
<keyword evidence="4 15" id="KW-0963">Cytoplasm</keyword>
<dbReference type="InterPro" id="IPR017961">
    <property type="entry name" value="DNA_pol_Y-fam_little_finger"/>
</dbReference>
<dbReference type="AlphaFoldDB" id="A0AA47KLU2"/>
<dbReference type="SUPFAM" id="SSF100879">
    <property type="entry name" value="Lesion bypass DNA polymerase (Y-family), little finger domain"/>
    <property type="match status" value="1"/>
</dbReference>
<evidence type="ECO:0000256" key="11">
    <source>
        <dbReference type="ARBA" id="ARBA00022932"/>
    </source>
</evidence>
<proteinExistence type="inferred from homology"/>
<keyword evidence="12 15" id="KW-0238">DNA-binding</keyword>
<evidence type="ECO:0000313" key="18">
    <source>
        <dbReference type="Proteomes" id="UP001164748"/>
    </source>
</evidence>
<dbReference type="Gene3D" id="1.10.150.20">
    <property type="entry name" value="5' to 3' exonuclease, C-terminal subdomain"/>
    <property type="match status" value="1"/>
</dbReference>
<feature type="active site" evidence="15">
    <location>
        <position position="113"/>
    </location>
</feature>
<evidence type="ECO:0000256" key="4">
    <source>
        <dbReference type="ARBA" id="ARBA00022490"/>
    </source>
</evidence>
<dbReference type="Pfam" id="PF21999">
    <property type="entry name" value="IMS_HHH_1"/>
    <property type="match status" value="1"/>
</dbReference>
<dbReference type="Gene3D" id="3.40.1170.60">
    <property type="match status" value="1"/>
</dbReference>
<dbReference type="EMBL" id="CP114588">
    <property type="protein sequence ID" value="WBA09286.1"/>
    <property type="molecule type" value="Genomic_DNA"/>
</dbReference>
<comment type="subcellular location">
    <subcellularLocation>
        <location evidence="1 15">Cytoplasm</location>
    </subcellularLocation>
</comment>
<gene>
    <name evidence="15 17" type="primary">dinB</name>
    <name evidence="17" type="ORF">N8M53_03475</name>
</gene>
<dbReference type="InterPro" id="IPR053848">
    <property type="entry name" value="IMS_HHH_1"/>
</dbReference>
<dbReference type="InterPro" id="IPR043128">
    <property type="entry name" value="Rev_trsase/Diguanyl_cyclase"/>
</dbReference>
<evidence type="ECO:0000256" key="13">
    <source>
        <dbReference type="ARBA" id="ARBA00023204"/>
    </source>
</evidence>
<dbReference type="RefSeq" id="WP_269579496.1">
    <property type="nucleotide sequence ID" value="NZ_CP114588.1"/>
</dbReference>
<dbReference type="GO" id="GO:0000287">
    <property type="term" value="F:magnesium ion binding"/>
    <property type="evidence" value="ECO:0007669"/>
    <property type="project" value="UniProtKB-UniRule"/>
</dbReference>
<evidence type="ECO:0000256" key="8">
    <source>
        <dbReference type="ARBA" id="ARBA00022723"/>
    </source>
</evidence>
<evidence type="ECO:0000256" key="2">
    <source>
        <dbReference type="ARBA" id="ARBA00010945"/>
    </source>
</evidence>
<dbReference type="Pfam" id="PF11799">
    <property type="entry name" value="IMS_C"/>
    <property type="match status" value="1"/>
</dbReference>
<dbReference type="PANTHER" id="PTHR11076:SF33">
    <property type="entry name" value="DNA POLYMERASE KAPPA"/>
    <property type="match status" value="1"/>
</dbReference>
<keyword evidence="10 15" id="KW-0460">Magnesium</keyword>
<feature type="site" description="Substrate discrimination" evidence="15">
    <location>
        <position position="22"/>
    </location>
</feature>
<keyword evidence="13 15" id="KW-0234">DNA repair</keyword>
<dbReference type="Pfam" id="PF00817">
    <property type="entry name" value="IMS"/>
    <property type="match status" value="1"/>
</dbReference>
<comment type="subunit">
    <text evidence="15">Monomer.</text>
</comment>
<evidence type="ECO:0000256" key="5">
    <source>
        <dbReference type="ARBA" id="ARBA00022679"/>
    </source>
</evidence>
<dbReference type="InterPro" id="IPR050116">
    <property type="entry name" value="DNA_polymerase-Y"/>
</dbReference>
<evidence type="ECO:0000313" key="17">
    <source>
        <dbReference type="EMBL" id="WBA09286.1"/>
    </source>
</evidence>
<dbReference type="HAMAP" id="MF_01113">
    <property type="entry name" value="DNApol_IV"/>
    <property type="match status" value="1"/>
</dbReference>
<dbReference type="GO" id="GO:0003684">
    <property type="term" value="F:damaged DNA binding"/>
    <property type="evidence" value="ECO:0007669"/>
    <property type="project" value="InterPro"/>
</dbReference>
<dbReference type="CDD" id="cd03586">
    <property type="entry name" value="PolY_Pol_IV_kappa"/>
    <property type="match status" value="1"/>
</dbReference>
<dbReference type="GO" id="GO:0042276">
    <property type="term" value="P:error-prone translesion synthesis"/>
    <property type="evidence" value="ECO:0007669"/>
    <property type="project" value="TreeGrafter"/>
</dbReference>
<evidence type="ECO:0000256" key="6">
    <source>
        <dbReference type="ARBA" id="ARBA00022695"/>
    </source>
</evidence>
<keyword evidence="8 15" id="KW-0479">Metal-binding</keyword>
<evidence type="ECO:0000259" key="16">
    <source>
        <dbReference type="PROSITE" id="PS50173"/>
    </source>
</evidence>
<accession>A0AA47KLU2</accession>
<dbReference type="PANTHER" id="PTHR11076">
    <property type="entry name" value="DNA REPAIR POLYMERASE UMUC / TRANSFERASE FAMILY MEMBER"/>
    <property type="match status" value="1"/>
</dbReference>
<evidence type="ECO:0000256" key="14">
    <source>
        <dbReference type="ARBA" id="ARBA00049244"/>
    </source>
</evidence>
<dbReference type="GO" id="GO:0005829">
    <property type="term" value="C:cytosol"/>
    <property type="evidence" value="ECO:0007669"/>
    <property type="project" value="TreeGrafter"/>
</dbReference>
<dbReference type="PROSITE" id="PS50173">
    <property type="entry name" value="UMUC"/>
    <property type="match status" value="1"/>
</dbReference>
<feature type="binding site" evidence="15">
    <location>
        <position position="17"/>
    </location>
    <ligand>
        <name>Mg(2+)</name>
        <dbReference type="ChEBI" id="CHEBI:18420"/>
    </ligand>
</feature>
<dbReference type="GO" id="GO:0006281">
    <property type="term" value="P:DNA repair"/>
    <property type="evidence" value="ECO:0007669"/>
    <property type="project" value="UniProtKB-UniRule"/>
</dbReference>
<keyword evidence="6 15" id="KW-0548">Nucleotidyltransferase</keyword>
<keyword evidence="5 15" id="KW-0808">Transferase</keyword>
<dbReference type="FunFam" id="3.40.1170.60:FF:000001">
    <property type="entry name" value="DNA polymerase IV"/>
    <property type="match status" value="1"/>
</dbReference>
<dbReference type="Gene3D" id="3.30.70.270">
    <property type="match status" value="1"/>
</dbReference>
<comment type="cofactor">
    <cofactor evidence="15">
        <name>Mg(2+)</name>
        <dbReference type="ChEBI" id="CHEBI:18420"/>
    </cofactor>
    <text evidence="15">Binds 2 magnesium ions per subunit.</text>
</comment>
<keyword evidence="11 15" id="KW-0239">DNA-directed DNA polymerase</keyword>
<evidence type="ECO:0000256" key="3">
    <source>
        <dbReference type="ARBA" id="ARBA00022457"/>
    </source>
</evidence>
<keyword evidence="9 15" id="KW-0227">DNA damage</keyword>
<dbReference type="GO" id="GO:0003887">
    <property type="term" value="F:DNA-directed DNA polymerase activity"/>
    <property type="evidence" value="ECO:0007669"/>
    <property type="project" value="UniProtKB-UniRule"/>
</dbReference>
<dbReference type="InterPro" id="IPR043502">
    <property type="entry name" value="DNA/RNA_pol_sf"/>
</dbReference>
<evidence type="ECO:0000256" key="9">
    <source>
        <dbReference type="ARBA" id="ARBA00022763"/>
    </source>
</evidence>
<dbReference type="InterPro" id="IPR001126">
    <property type="entry name" value="UmuC"/>
</dbReference>
<keyword evidence="3 15" id="KW-0515">Mutator protein</keyword>
<comment type="similarity">
    <text evidence="2 15">Belongs to the DNA polymerase type-Y family.</text>
</comment>
<evidence type="ECO:0000256" key="12">
    <source>
        <dbReference type="ARBA" id="ARBA00023125"/>
    </source>
</evidence>
<name>A0AA47KLU2_9GAMM</name>
<feature type="domain" description="UmuC" evidence="16">
    <location>
        <begin position="13"/>
        <end position="194"/>
    </location>
</feature>
<organism evidence="17 18">
    <name type="scientific">Salinivibrio kushneri</name>
    <dbReference type="NCBI Taxonomy" id="1908198"/>
    <lineage>
        <taxon>Bacteria</taxon>
        <taxon>Pseudomonadati</taxon>
        <taxon>Pseudomonadota</taxon>
        <taxon>Gammaproteobacteria</taxon>
        <taxon>Vibrionales</taxon>
        <taxon>Vibrionaceae</taxon>
        <taxon>Salinivibrio</taxon>
    </lineage>
</organism>
<sequence length="358" mass="39927">MTSSKNRRASKKIIHIDMDCFYAAVEMRDNPALQTIPLAIGGSADGRGVIATCNYPARRFGIRSAMATAQALKLCPGLTVMRGDMRKYRQVSQQLHAIFHRYTDLIEPLSLDEAYLDVTDTVCLQNSATRIAQAIRRDIYQELGLTASAGVAPVKFVAKVASDKNKPDGICVVAPEQVDDFVRDLPLQSIPGVGRVTLTKLHEWNLFTCADIQACDQAMLIQRMGKFGAVLWQRAHGIDRREVEVERIRKSVGVERTLSEDIDQLEACLPWIEHLYQALLVRLEKADANGRICRQGIKIKFNDFQTTTVAHRCESLDRALFDTLLNEAFYRGEGRRIRLIGLSVGLGDDNAPQLSLLG</sequence>
<reference evidence="17" key="1">
    <citation type="submission" date="2022-09" db="EMBL/GenBank/DDBJ databases">
        <authorList>
            <person name="Li Z.-J."/>
        </authorList>
    </citation>
    <scope>NUCLEOTIDE SEQUENCE</scope>
    <source>
        <strain evidence="17">TGB11</strain>
    </source>
</reference>
<dbReference type="InterPro" id="IPR036775">
    <property type="entry name" value="DNA_pol_Y-fam_lit_finger_sf"/>
</dbReference>
<dbReference type="GO" id="GO:0006261">
    <property type="term" value="P:DNA-templated DNA replication"/>
    <property type="evidence" value="ECO:0007669"/>
    <property type="project" value="UniProtKB-UniRule"/>
</dbReference>
<evidence type="ECO:0000256" key="10">
    <source>
        <dbReference type="ARBA" id="ARBA00022842"/>
    </source>
</evidence>
<dbReference type="Gene3D" id="3.30.1490.100">
    <property type="entry name" value="DNA polymerase, Y-family, little finger domain"/>
    <property type="match status" value="1"/>
</dbReference>
<dbReference type="InterPro" id="IPR022880">
    <property type="entry name" value="DNApol_IV"/>
</dbReference>
<dbReference type="NCBIfam" id="NF002677">
    <property type="entry name" value="PRK02406.1"/>
    <property type="match status" value="1"/>
</dbReference>
<evidence type="ECO:0000256" key="7">
    <source>
        <dbReference type="ARBA" id="ARBA00022705"/>
    </source>
</evidence>
<dbReference type="FunFam" id="1.10.150.20:FF:000019">
    <property type="entry name" value="DNA polymerase IV"/>
    <property type="match status" value="1"/>
</dbReference>
<dbReference type="Proteomes" id="UP001164748">
    <property type="component" value="Chromosome"/>
</dbReference>
<evidence type="ECO:0000256" key="1">
    <source>
        <dbReference type="ARBA" id="ARBA00004496"/>
    </source>
</evidence>
<comment type="function">
    <text evidence="15">Poorly processive, error-prone DNA polymerase involved in untargeted mutagenesis. Copies undamaged DNA at stalled replication forks, which arise in vivo from mismatched or misaligned primer ends. These misaligned primers can be extended by PolIV. Exhibits no 3'-5' exonuclease (proofreading) activity. May be involved in translesional synthesis, in conjunction with the beta clamp from PolIII.</text>
</comment>
<comment type="catalytic activity">
    <reaction evidence="14 15">
        <text>DNA(n) + a 2'-deoxyribonucleoside 5'-triphosphate = DNA(n+1) + diphosphate</text>
        <dbReference type="Rhea" id="RHEA:22508"/>
        <dbReference type="Rhea" id="RHEA-COMP:17339"/>
        <dbReference type="Rhea" id="RHEA-COMP:17340"/>
        <dbReference type="ChEBI" id="CHEBI:33019"/>
        <dbReference type="ChEBI" id="CHEBI:61560"/>
        <dbReference type="ChEBI" id="CHEBI:173112"/>
        <dbReference type="EC" id="2.7.7.7"/>
    </reaction>
</comment>
<dbReference type="EC" id="2.7.7.7" evidence="15"/>
<dbReference type="SUPFAM" id="SSF56672">
    <property type="entry name" value="DNA/RNA polymerases"/>
    <property type="match status" value="1"/>
</dbReference>
<feature type="binding site" evidence="15">
    <location>
        <position position="112"/>
    </location>
    <ligand>
        <name>Mg(2+)</name>
        <dbReference type="ChEBI" id="CHEBI:18420"/>
    </ligand>
</feature>